<evidence type="ECO:0000256" key="3">
    <source>
        <dbReference type="ARBA" id="ARBA00022771"/>
    </source>
</evidence>
<dbReference type="Pfam" id="PF00096">
    <property type="entry name" value="zf-C2H2"/>
    <property type="match status" value="1"/>
</dbReference>
<dbReference type="Proteomes" id="UP001558652">
    <property type="component" value="Unassembled WGS sequence"/>
</dbReference>
<evidence type="ECO:0000259" key="7">
    <source>
        <dbReference type="PROSITE" id="PS50157"/>
    </source>
</evidence>
<sequence>MAVFMLNICKFDNCGITFQSLGDLIQHIEDNHIDYDPHVIEEKEQEQPSCLPLSYVLRFFTDAARKEVIHLKPKLKTVISKPAPAVLHSPVKAISPKGNEGDEEEIASEFEDSNDSWSTPEEFSPEFILKYGSKMSSPSTLPDGTVAEKPFACPVPGCTKRYKNVNGIKYHSKNGHKNEGKVRKGFKCYCGKSYKTNGGLKNHTLTMHSGTAMTTLTAQNAGSPQVLQVPRLQSTMRTLTLRNIAGLGLPVKTLVVATKQASSTTTTCPAPLTPPLPAAHHIVVRPMEHTATTYDTSPLATRY</sequence>
<feature type="region of interest" description="Disordered" evidence="6">
    <location>
        <begin position="92"/>
        <end position="121"/>
    </location>
</feature>
<reference evidence="8 9" key="1">
    <citation type="submission" date="2024-07" db="EMBL/GenBank/DDBJ databases">
        <title>Chromosome-level genome assembly of the water stick insect Ranatra chinensis (Heteroptera: Nepidae).</title>
        <authorList>
            <person name="Liu X."/>
        </authorList>
    </citation>
    <scope>NUCLEOTIDE SEQUENCE [LARGE SCALE GENOMIC DNA]</scope>
    <source>
        <strain evidence="8">Cailab_2021Rc</strain>
        <tissue evidence="8">Muscle</tissue>
    </source>
</reference>
<keyword evidence="4" id="KW-0862">Zinc</keyword>
<evidence type="ECO:0000256" key="2">
    <source>
        <dbReference type="ARBA" id="ARBA00022737"/>
    </source>
</evidence>
<dbReference type="PANTHER" id="PTHR23057">
    <property type="entry name" value="JUXTAPOSED WITH ANOTHER ZINC FINGER PROTEIN 1"/>
    <property type="match status" value="1"/>
</dbReference>
<protein>
    <recommendedName>
        <fullName evidence="7">C2H2-type domain-containing protein</fullName>
    </recommendedName>
</protein>
<keyword evidence="9" id="KW-1185">Reference proteome</keyword>
<dbReference type="SUPFAM" id="SSF57667">
    <property type="entry name" value="beta-beta-alpha zinc fingers"/>
    <property type="match status" value="1"/>
</dbReference>
<evidence type="ECO:0000256" key="4">
    <source>
        <dbReference type="ARBA" id="ARBA00022833"/>
    </source>
</evidence>
<dbReference type="Gene3D" id="3.30.160.60">
    <property type="entry name" value="Classic Zinc Finger"/>
    <property type="match status" value="2"/>
</dbReference>
<dbReference type="PANTHER" id="PTHR23057:SF0">
    <property type="entry name" value="JUXTAPOSED WITH ANOTHER ZINC FINGER PROTEIN 1"/>
    <property type="match status" value="1"/>
</dbReference>
<accession>A0ABD0YWD7</accession>
<proteinExistence type="predicted"/>
<feature type="compositionally biased region" description="Acidic residues" evidence="6">
    <location>
        <begin position="101"/>
        <end position="114"/>
    </location>
</feature>
<dbReference type="InterPro" id="IPR036236">
    <property type="entry name" value="Znf_C2H2_sf"/>
</dbReference>
<gene>
    <name evidence="8" type="ORF">AAG570_000102</name>
</gene>
<dbReference type="SMART" id="SM00355">
    <property type="entry name" value="ZnF_C2H2"/>
    <property type="match status" value="3"/>
</dbReference>
<dbReference type="AlphaFoldDB" id="A0ABD0YWD7"/>
<dbReference type="InterPro" id="IPR051580">
    <property type="entry name" value="ZnF-Chromatin_assoc"/>
</dbReference>
<evidence type="ECO:0000256" key="6">
    <source>
        <dbReference type="SAM" id="MobiDB-lite"/>
    </source>
</evidence>
<name>A0ABD0YWD7_9HEMI</name>
<feature type="domain" description="C2H2-type" evidence="7">
    <location>
        <begin position="7"/>
        <end position="37"/>
    </location>
</feature>
<organism evidence="8 9">
    <name type="scientific">Ranatra chinensis</name>
    <dbReference type="NCBI Taxonomy" id="642074"/>
    <lineage>
        <taxon>Eukaryota</taxon>
        <taxon>Metazoa</taxon>
        <taxon>Ecdysozoa</taxon>
        <taxon>Arthropoda</taxon>
        <taxon>Hexapoda</taxon>
        <taxon>Insecta</taxon>
        <taxon>Pterygota</taxon>
        <taxon>Neoptera</taxon>
        <taxon>Paraneoptera</taxon>
        <taxon>Hemiptera</taxon>
        <taxon>Heteroptera</taxon>
        <taxon>Panheteroptera</taxon>
        <taxon>Nepomorpha</taxon>
        <taxon>Nepidae</taxon>
        <taxon>Ranatrinae</taxon>
        <taxon>Ranatra</taxon>
    </lineage>
</organism>
<evidence type="ECO:0000313" key="8">
    <source>
        <dbReference type="EMBL" id="KAL1140170.1"/>
    </source>
</evidence>
<dbReference type="EMBL" id="JBFDAA010000001">
    <property type="protein sequence ID" value="KAL1140170.1"/>
    <property type="molecule type" value="Genomic_DNA"/>
</dbReference>
<evidence type="ECO:0000256" key="5">
    <source>
        <dbReference type="PROSITE-ProRule" id="PRU00042"/>
    </source>
</evidence>
<evidence type="ECO:0000313" key="9">
    <source>
        <dbReference type="Proteomes" id="UP001558652"/>
    </source>
</evidence>
<keyword evidence="3 5" id="KW-0863">Zinc-finger</keyword>
<evidence type="ECO:0000256" key="1">
    <source>
        <dbReference type="ARBA" id="ARBA00022723"/>
    </source>
</evidence>
<dbReference type="GO" id="GO:0008270">
    <property type="term" value="F:zinc ion binding"/>
    <property type="evidence" value="ECO:0007669"/>
    <property type="project" value="UniProtKB-KW"/>
</dbReference>
<keyword evidence="1" id="KW-0479">Metal-binding</keyword>
<dbReference type="PROSITE" id="PS50157">
    <property type="entry name" value="ZINC_FINGER_C2H2_2"/>
    <property type="match status" value="1"/>
</dbReference>
<dbReference type="InterPro" id="IPR013087">
    <property type="entry name" value="Znf_C2H2_type"/>
</dbReference>
<comment type="caution">
    <text evidence="8">The sequence shown here is derived from an EMBL/GenBank/DDBJ whole genome shotgun (WGS) entry which is preliminary data.</text>
</comment>
<dbReference type="PROSITE" id="PS00028">
    <property type="entry name" value="ZINC_FINGER_C2H2_1"/>
    <property type="match status" value="2"/>
</dbReference>
<keyword evidence="2" id="KW-0677">Repeat</keyword>